<dbReference type="Pfam" id="PF05015">
    <property type="entry name" value="HigB-like_toxin"/>
    <property type="match status" value="1"/>
</dbReference>
<dbReference type="InterPro" id="IPR035093">
    <property type="entry name" value="RelE/ParE_toxin_dom_sf"/>
</dbReference>
<accession>A0ABZ0PRF3</accession>
<protein>
    <submittedName>
        <fullName evidence="1">Type II toxin-antitoxin system RelE/ParE family toxin</fullName>
    </submittedName>
</protein>
<dbReference type="RefSeq" id="WP_318651708.1">
    <property type="nucleotide sequence ID" value="NZ_CP137853.1"/>
</dbReference>
<keyword evidence="2" id="KW-1185">Reference proteome</keyword>
<gene>
    <name evidence="1" type="ORF">R9Z33_24740</name>
</gene>
<dbReference type="PANTHER" id="PTHR40266:SF2">
    <property type="entry name" value="TOXIN HIGB-1"/>
    <property type="match status" value="1"/>
</dbReference>
<proteinExistence type="predicted"/>
<name>A0ABZ0PRF3_9PROT</name>
<dbReference type="PANTHER" id="PTHR40266">
    <property type="entry name" value="TOXIN HIGB-1"/>
    <property type="match status" value="1"/>
</dbReference>
<keyword evidence="1" id="KW-0614">Plasmid</keyword>
<sequence>MNIRSVRHRGLRKLMTDDDPAGLPPAFVAKIINILSFLQDAPSPAALQTIQSWRAHQLTGDRKGTWSLTVSRNWRITFGIESGEIIDLDFEDYH</sequence>
<dbReference type="InterPro" id="IPR007711">
    <property type="entry name" value="HigB-1"/>
</dbReference>
<organism evidence="1 2">
    <name type="scientific">Sediminicoccus rosea</name>
    <dbReference type="NCBI Taxonomy" id="1225128"/>
    <lineage>
        <taxon>Bacteria</taxon>
        <taxon>Pseudomonadati</taxon>
        <taxon>Pseudomonadota</taxon>
        <taxon>Alphaproteobacteria</taxon>
        <taxon>Acetobacterales</taxon>
        <taxon>Roseomonadaceae</taxon>
        <taxon>Sediminicoccus</taxon>
    </lineage>
</organism>
<dbReference type="SUPFAM" id="SSF143011">
    <property type="entry name" value="RelE-like"/>
    <property type="match status" value="1"/>
</dbReference>
<dbReference type="Proteomes" id="UP001305521">
    <property type="component" value="Plasmid p17"/>
</dbReference>
<dbReference type="EMBL" id="CP137853">
    <property type="protein sequence ID" value="WPB87756.1"/>
    <property type="molecule type" value="Genomic_DNA"/>
</dbReference>
<reference evidence="1 2" key="1">
    <citation type="submission" date="2023-11" db="EMBL/GenBank/DDBJ databases">
        <title>Arctic aerobic anoxygenic photoheterotroph Sediminicoccus rosea KRV36 adapts its photosynthesis to long days of polar summer.</title>
        <authorList>
            <person name="Tomasch J."/>
            <person name="Kopejtka K."/>
            <person name="Bily T."/>
            <person name="Gardiner A.T."/>
            <person name="Gardian Z."/>
            <person name="Shivaramu S."/>
            <person name="Koblizek M."/>
            <person name="Engelhardt F."/>
            <person name="Kaftan D."/>
        </authorList>
    </citation>
    <scope>NUCLEOTIDE SEQUENCE [LARGE SCALE GENOMIC DNA]</scope>
    <source>
        <strain evidence="1 2">R-30</strain>
        <plasmid evidence="1 2">p17</plasmid>
    </source>
</reference>
<dbReference type="Gene3D" id="3.30.2310.20">
    <property type="entry name" value="RelE-like"/>
    <property type="match status" value="1"/>
</dbReference>
<evidence type="ECO:0000313" key="1">
    <source>
        <dbReference type="EMBL" id="WPB87756.1"/>
    </source>
</evidence>
<geneLocation type="plasmid" evidence="1 2">
    <name>p17</name>
</geneLocation>
<evidence type="ECO:0000313" key="2">
    <source>
        <dbReference type="Proteomes" id="UP001305521"/>
    </source>
</evidence>